<reference evidence="2" key="1">
    <citation type="submission" date="2021-02" db="EMBL/GenBank/DDBJ databases">
        <authorList>
            <person name="Nowell W R."/>
        </authorList>
    </citation>
    <scope>NUCLEOTIDE SEQUENCE</scope>
</reference>
<dbReference type="Gene3D" id="1.20.920.20">
    <property type="match status" value="1"/>
</dbReference>
<dbReference type="AlphaFoldDB" id="A0A820SRH6"/>
<evidence type="ECO:0000313" key="3">
    <source>
        <dbReference type="Proteomes" id="UP000663881"/>
    </source>
</evidence>
<evidence type="ECO:0000313" key="2">
    <source>
        <dbReference type="EMBL" id="CAF4460504.1"/>
    </source>
</evidence>
<comment type="caution">
    <text evidence="2">The sequence shown here is derived from an EMBL/GenBank/DDBJ whole genome shotgun (WGS) entry which is preliminary data.</text>
</comment>
<name>A0A820SRH6_9BILA</name>
<protein>
    <submittedName>
        <fullName evidence="2">Uncharacterized protein</fullName>
    </submittedName>
</protein>
<keyword evidence="1" id="KW-0175">Coiled coil</keyword>
<accession>A0A820SRH6</accession>
<feature type="non-terminal residue" evidence="2">
    <location>
        <position position="126"/>
    </location>
</feature>
<dbReference type="EMBL" id="CAJOAY010036916">
    <property type="protein sequence ID" value="CAF4460504.1"/>
    <property type="molecule type" value="Genomic_DNA"/>
</dbReference>
<feature type="non-terminal residue" evidence="2">
    <location>
        <position position="1"/>
    </location>
</feature>
<organism evidence="2 3">
    <name type="scientific">Adineta steineri</name>
    <dbReference type="NCBI Taxonomy" id="433720"/>
    <lineage>
        <taxon>Eukaryota</taxon>
        <taxon>Metazoa</taxon>
        <taxon>Spiralia</taxon>
        <taxon>Gnathifera</taxon>
        <taxon>Rotifera</taxon>
        <taxon>Eurotatoria</taxon>
        <taxon>Bdelloidea</taxon>
        <taxon>Adinetida</taxon>
        <taxon>Adinetidae</taxon>
        <taxon>Adineta</taxon>
    </lineage>
</organism>
<gene>
    <name evidence="2" type="ORF">OKA104_LOCUS54665</name>
</gene>
<sequence>ATRATAAQENRITLGAARYASEEAAVLVHYAIALVEYTRICQPLRLTKERVDKLKQELYEAEQKQIERENEIQRLKLVEQTLQNADSNEEDNRLVDISQYTMDDLPRLENQLAEAQKRFDTAAVEK</sequence>
<evidence type="ECO:0000256" key="1">
    <source>
        <dbReference type="SAM" id="Coils"/>
    </source>
</evidence>
<dbReference type="Proteomes" id="UP000663881">
    <property type="component" value="Unassembled WGS sequence"/>
</dbReference>
<proteinExistence type="predicted"/>
<feature type="coiled-coil region" evidence="1">
    <location>
        <begin position="44"/>
        <end position="125"/>
    </location>
</feature>